<name>A0A1D9LBN0_9NEIS</name>
<feature type="transmembrane region" description="Helical" evidence="1">
    <location>
        <begin position="97"/>
        <end position="116"/>
    </location>
</feature>
<dbReference type="Proteomes" id="UP000178776">
    <property type="component" value="Chromosome"/>
</dbReference>
<reference evidence="2 3" key="1">
    <citation type="submission" date="2016-10" db="EMBL/GenBank/DDBJ databases">
        <title>Chromobacterium muskegensis sp. nov., an insecticidal bacterium isolated from Sphagnum bogs.</title>
        <authorList>
            <person name="Sparks M.E."/>
            <person name="Blackburn M.B."/>
            <person name="Gundersen-Rindal D.E."/>
            <person name="Mitchell A."/>
            <person name="Farrar R."/>
            <person name="Kuhar D."/>
        </authorList>
    </citation>
    <scope>NUCLEOTIDE SEQUENCE [LARGE SCALE GENOMIC DNA]</scope>
    <source>
        <strain evidence="2 3">21-1</strain>
    </source>
</reference>
<proteinExistence type="predicted"/>
<keyword evidence="1" id="KW-1133">Transmembrane helix</keyword>
<gene>
    <name evidence="2" type="ORF">BKX93_00790</name>
</gene>
<dbReference type="RefSeq" id="WP_070978181.1">
    <property type="nucleotide sequence ID" value="NZ_CP017707.1"/>
</dbReference>
<accession>A0A1D9LBN0</accession>
<dbReference type="GeneID" id="68839762"/>
<keyword evidence="1" id="KW-0472">Membrane</keyword>
<sequence>MKASRRMVELSLAALWLWSGVQPPLMAWDESIAMLARLGLPQAALGPLFLAPCALDVSFAAWIAWRPRAWAWRLQALVVLFYSAVVAVALPENWLHPFAPLVKNLPILAMLLWLGANREETQ</sequence>
<dbReference type="Pfam" id="PF13781">
    <property type="entry name" value="DoxX_3"/>
    <property type="match status" value="1"/>
</dbReference>
<dbReference type="EMBL" id="CP017707">
    <property type="protein sequence ID" value="AOZ48673.1"/>
    <property type="molecule type" value="Genomic_DNA"/>
</dbReference>
<feature type="transmembrane region" description="Helical" evidence="1">
    <location>
        <begin position="72"/>
        <end position="91"/>
    </location>
</feature>
<evidence type="ECO:0000313" key="3">
    <source>
        <dbReference type="Proteomes" id="UP000178776"/>
    </source>
</evidence>
<dbReference type="STRING" id="1108595.BKX93_00790"/>
<protein>
    <submittedName>
        <fullName evidence="2">Epimerase</fullName>
    </submittedName>
</protein>
<dbReference type="KEGG" id="cvc:BKX93_00790"/>
<feature type="transmembrane region" description="Helical" evidence="1">
    <location>
        <begin position="43"/>
        <end position="65"/>
    </location>
</feature>
<evidence type="ECO:0000256" key="1">
    <source>
        <dbReference type="SAM" id="Phobius"/>
    </source>
</evidence>
<keyword evidence="1" id="KW-0812">Transmembrane</keyword>
<dbReference type="AlphaFoldDB" id="A0A1D9LBN0"/>
<organism evidence="2 3">
    <name type="scientific">Chromobacterium vaccinii</name>
    <dbReference type="NCBI Taxonomy" id="1108595"/>
    <lineage>
        <taxon>Bacteria</taxon>
        <taxon>Pseudomonadati</taxon>
        <taxon>Pseudomonadota</taxon>
        <taxon>Betaproteobacteria</taxon>
        <taxon>Neisseriales</taxon>
        <taxon>Chromobacteriaceae</taxon>
        <taxon>Chromobacterium</taxon>
    </lineage>
</organism>
<dbReference type="InterPro" id="IPR025695">
    <property type="entry name" value="DoxX-like"/>
</dbReference>
<evidence type="ECO:0000313" key="2">
    <source>
        <dbReference type="EMBL" id="AOZ48673.1"/>
    </source>
</evidence>